<dbReference type="SMART" id="SM00044">
    <property type="entry name" value="CYCc"/>
    <property type="match status" value="1"/>
</dbReference>
<dbReference type="Pfam" id="PF00536">
    <property type="entry name" value="SAM_1"/>
    <property type="match status" value="1"/>
</dbReference>
<dbReference type="PANTHER" id="PTHR16305:SF28">
    <property type="entry name" value="GUANYLATE CYCLASE DOMAIN-CONTAINING PROTEIN"/>
    <property type="match status" value="1"/>
</dbReference>
<evidence type="ECO:0000259" key="3">
    <source>
        <dbReference type="PROSITE" id="PS50105"/>
    </source>
</evidence>
<dbReference type="EMBL" id="JAELVR010000002">
    <property type="protein sequence ID" value="MBJ6370708.1"/>
    <property type="molecule type" value="Genomic_DNA"/>
</dbReference>
<dbReference type="GO" id="GO:0004016">
    <property type="term" value="F:adenylate cyclase activity"/>
    <property type="evidence" value="ECO:0007669"/>
    <property type="project" value="TreeGrafter"/>
</dbReference>
<dbReference type="CDD" id="cd09487">
    <property type="entry name" value="SAM_superfamily"/>
    <property type="match status" value="1"/>
</dbReference>
<gene>
    <name evidence="5" type="ORF">JF290_04145</name>
</gene>
<dbReference type="SUPFAM" id="SSF52540">
    <property type="entry name" value="P-loop containing nucleoside triphosphate hydrolases"/>
    <property type="match status" value="1"/>
</dbReference>
<dbReference type="Gene3D" id="3.30.70.1230">
    <property type="entry name" value="Nucleotide cyclase"/>
    <property type="match status" value="1"/>
</dbReference>
<dbReference type="Proteomes" id="UP000619079">
    <property type="component" value="Unassembled WGS sequence"/>
</dbReference>
<keyword evidence="1" id="KW-0547">Nucleotide-binding</keyword>
<feature type="domain" description="Guanylate cyclase" evidence="4">
    <location>
        <begin position="87"/>
        <end position="216"/>
    </location>
</feature>
<name>A0A8J7LQE9_9RHOB</name>
<evidence type="ECO:0000256" key="1">
    <source>
        <dbReference type="ARBA" id="ARBA00022741"/>
    </source>
</evidence>
<protein>
    <submittedName>
        <fullName evidence="5">AAA family ATPase</fullName>
    </submittedName>
</protein>
<feature type="domain" description="SAM" evidence="3">
    <location>
        <begin position="7"/>
        <end position="65"/>
    </location>
</feature>
<dbReference type="InterPro" id="IPR041664">
    <property type="entry name" value="AAA_16"/>
</dbReference>
<dbReference type="SMART" id="SM00454">
    <property type="entry name" value="SAM"/>
    <property type="match status" value="1"/>
</dbReference>
<dbReference type="Gene3D" id="3.40.50.300">
    <property type="entry name" value="P-loop containing nucleotide triphosphate hydrolases"/>
    <property type="match status" value="1"/>
</dbReference>
<reference evidence="5" key="1">
    <citation type="submission" date="2020-12" db="EMBL/GenBank/DDBJ databases">
        <title>Sedimentitalea sp. nov., isolated from sand in Incheon.</title>
        <authorList>
            <person name="Kim W."/>
        </authorList>
    </citation>
    <scope>NUCLEOTIDE SEQUENCE</scope>
    <source>
        <strain evidence="5">CAU 1593</strain>
    </source>
</reference>
<dbReference type="Gene3D" id="1.10.150.50">
    <property type="entry name" value="Transcription Factor, Ets-1"/>
    <property type="match status" value="1"/>
</dbReference>
<dbReference type="CDD" id="cd07302">
    <property type="entry name" value="CHD"/>
    <property type="match status" value="1"/>
</dbReference>
<keyword evidence="2" id="KW-0067">ATP-binding</keyword>
<dbReference type="GO" id="GO:0005737">
    <property type="term" value="C:cytoplasm"/>
    <property type="evidence" value="ECO:0007669"/>
    <property type="project" value="TreeGrafter"/>
</dbReference>
<dbReference type="GO" id="GO:0005524">
    <property type="term" value="F:ATP binding"/>
    <property type="evidence" value="ECO:0007669"/>
    <property type="project" value="UniProtKB-KW"/>
</dbReference>
<keyword evidence="6" id="KW-1185">Reference proteome</keyword>
<dbReference type="InterPro" id="IPR011990">
    <property type="entry name" value="TPR-like_helical_dom_sf"/>
</dbReference>
<dbReference type="InterPro" id="IPR001660">
    <property type="entry name" value="SAM"/>
</dbReference>
<dbReference type="RefSeq" id="WP_199023481.1">
    <property type="nucleotide sequence ID" value="NZ_JAELVR010000002.1"/>
</dbReference>
<comment type="caution">
    <text evidence="5">The sequence shown here is derived from an EMBL/GenBank/DDBJ whole genome shotgun (WGS) entry which is preliminary data.</text>
</comment>
<proteinExistence type="predicted"/>
<sequence>MGRAMGISTWLAEIGLPQYAESFESQQITPDLLNDLDHEALKQLGVEILGHRLMILRAIKEAAPEREQVARPRRGATEWEAERRQLTILFCDMVGSTRISSQLDPEEFRDLIRLYHETVSDAATRAGGHVAQFLGDGSMVYFGYPTAQEDATERAVNMGLALIEALSQLKSPQGLRLQTRIGIATGLVVVGDLVGRGLYEGAVVSGDAPNLAARLQAVAEPDQIVVGERTHRLLGRSFDSEPLKPLELKGIPGLTRAWRIIGPAQSGNRFEARNTQQITPLVGRDVEIGLLMEGWARAKAGKGNVIMLRGEAGLGKSRLLRELKQRSGMEGPSLVQLHCSPYFSNTALHPIIRALEYGAGFDREDSPDTKIDKILGYFGLTESQAKDQGALIAGLMGLPTDRFPPLTISVGLQRERLFDAMLSLILRAAKESPVMLFFEDLHWADPTTLQLLHRMTDVVAEGRVLVVGTFRPGLEPPWGESERVTLCDIERLDPREVQTLISHLAPDLTLSEDVRAALAARADGIPFFAEELTKSLVQMDHQTITAVPASLRDTLMARLDELSGPRQVAQIASVIGREFDLELLLEVSRRTPEAVVAALHDLADADLIFAAKEADTWVFRHALIRDAAYESLLNRSRQDMHLRIARAIEESFPDRLKTAPEFVARHYAEAGAPAEAARYWLAAGQAARQRGVTSEAHAHVRAGLDQVARMAETEDRETLELQLHVAHGAVLSGIKGHASPEVGAAFARARALDPSGTSKDFQIAFHNGYGAHLAMRGEVSAGHVELSRIAEIAGDDPRLLVSAGSALSWSHYSCGNYAESRHWAERAEEHFASGAWDSSAPRHTTGDPLVIARCWHAASLWATGHSERATLMAQSALDHAETLNDPYSQIYAQVNGICRLAALQGRSDAVLQVATDAVSYAKRMGYDFAAGFSLFWQAEALAATGELEKALHIVGASLDVCRAMSFRLHEPHFRGMQAIMLARKGDTDAALAVLDGVEDLVATSGEISLAADVRIARARVCEMAGDGESALSAWRDALEWGGKLKAVAWQLRAATGLADLLGRQGDPETGRTLLKPLIEALPEGRDDPDPVRAARLLKHLQQTERQTAKA</sequence>
<dbReference type="PROSITE" id="PS50125">
    <property type="entry name" value="GUANYLATE_CYCLASE_2"/>
    <property type="match status" value="1"/>
</dbReference>
<dbReference type="SUPFAM" id="SSF47769">
    <property type="entry name" value="SAM/Pointed domain"/>
    <property type="match status" value="1"/>
</dbReference>
<dbReference type="SUPFAM" id="SSF55073">
    <property type="entry name" value="Nucleotide cyclase"/>
    <property type="match status" value="1"/>
</dbReference>
<dbReference type="InterPro" id="IPR013761">
    <property type="entry name" value="SAM/pointed_sf"/>
</dbReference>
<dbReference type="SUPFAM" id="SSF48452">
    <property type="entry name" value="TPR-like"/>
    <property type="match status" value="1"/>
</dbReference>
<dbReference type="Gene3D" id="1.25.40.10">
    <property type="entry name" value="Tetratricopeptide repeat domain"/>
    <property type="match status" value="1"/>
</dbReference>
<dbReference type="GO" id="GO:0009190">
    <property type="term" value="P:cyclic nucleotide biosynthetic process"/>
    <property type="evidence" value="ECO:0007669"/>
    <property type="project" value="InterPro"/>
</dbReference>
<dbReference type="PROSITE" id="PS50105">
    <property type="entry name" value="SAM_DOMAIN"/>
    <property type="match status" value="1"/>
</dbReference>
<dbReference type="InterPro" id="IPR001054">
    <property type="entry name" value="A/G_cyclase"/>
</dbReference>
<dbReference type="PANTHER" id="PTHR16305">
    <property type="entry name" value="TESTICULAR SOLUBLE ADENYLYL CYCLASE"/>
    <property type="match status" value="1"/>
</dbReference>
<dbReference type="Pfam" id="PF13191">
    <property type="entry name" value="AAA_16"/>
    <property type="match status" value="1"/>
</dbReference>
<evidence type="ECO:0000313" key="5">
    <source>
        <dbReference type="EMBL" id="MBJ6370708.1"/>
    </source>
</evidence>
<evidence type="ECO:0000259" key="4">
    <source>
        <dbReference type="PROSITE" id="PS50125"/>
    </source>
</evidence>
<dbReference type="InterPro" id="IPR027417">
    <property type="entry name" value="P-loop_NTPase"/>
</dbReference>
<accession>A0A8J7LQE9</accession>
<dbReference type="GO" id="GO:0035556">
    <property type="term" value="P:intracellular signal transduction"/>
    <property type="evidence" value="ECO:0007669"/>
    <property type="project" value="InterPro"/>
</dbReference>
<dbReference type="InterPro" id="IPR029787">
    <property type="entry name" value="Nucleotide_cyclase"/>
</dbReference>
<evidence type="ECO:0000313" key="6">
    <source>
        <dbReference type="Proteomes" id="UP000619079"/>
    </source>
</evidence>
<organism evidence="5 6">
    <name type="scientific">Sedimentitalea arenosa</name>
    <dbReference type="NCBI Taxonomy" id="2798803"/>
    <lineage>
        <taxon>Bacteria</taxon>
        <taxon>Pseudomonadati</taxon>
        <taxon>Pseudomonadota</taxon>
        <taxon>Alphaproteobacteria</taxon>
        <taxon>Rhodobacterales</taxon>
        <taxon>Paracoccaceae</taxon>
        <taxon>Sedimentitalea</taxon>
    </lineage>
</organism>
<dbReference type="AlphaFoldDB" id="A0A8J7LQE9"/>
<evidence type="ECO:0000256" key="2">
    <source>
        <dbReference type="ARBA" id="ARBA00022840"/>
    </source>
</evidence>
<dbReference type="Pfam" id="PF00211">
    <property type="entry name" value="Guanylate_cyc"/>
    <property type="match status" value="1"/>
</dbReference>